<feature type="transmembrane region" description="Helical" evidence="15">
    <location>
        <begin position="512"/>
        <end position="535"/>
    </location>
</feature>
<dbReference type="CDD" id="cd00082">
    <property type="entry name" value="HisKA"/>
    <property type="match status" value="1"/>
</dbReference>
<feature type="region of interest" description="Disordered" evidence="14">
    <location>
        <begin position="1"/>
        <end position="49"/>
    </location>
</feature>
<evidence type="ECO:0000256" key="14">
    <source>
        <dbReference type="SAM" id="MobiDB-lite"/>
    </source>
</evidence>
<dbReference type="InterPro" id="IPR025201">
    <property type="entry name" value="KdpD_TM"/>
</dbReference>
<feature type="domain" description="Histidine kinase" evidence="16">
    <location>
        <begin position="722"/>
        <end position="985"/>
    </location>
</feature>
<dbReference type="InterPro" id="IPR004358">
    <property type="entry name" value="Sig_transdc_His_kin-like_C"/>
</dbReference>
<dbReference type="Gene3D" id="3.30.565.10">
    <property type="entry name" value="Histidine kinase-like ATPase, C-terminal domain"/>
    <property type="match status" value="1"/>
</dbReference>
<evidence type="ECO:0000256" key="12">
    <source>
        <dbReference type="ARBA" id="ARBA00023012"/>
    </source>
</evidence>
<dbReference type="GO" id="GO:0016301">
    <property type="term" value="F:kinase activity"/>
    <property type="evidence" value="ECO:0007669"/>
    <property type="project" value="UniProtKB-KW"/>
</dbReference>
<dbReference type="RefSeq" id="WP_242163326.1">
    <property type="nucleotide sequence ID" value="NZ_JAJMLW010000001.1"/>
</dbReference>
<dbReference type="InterPro" id="IPR036097">
    <property type="entry name" value="HisK_dim/P_sf"/>
</dbReference>
<keyword evidence="11 15" id="KW-1133">Transmembrane helix</keyword>
<evidence type="ECO:0000256" key="15">
    <source>
        <dbReference type="SAM" id="Phobius"/>
    </source>
</evidence>
<feature type="transmembrane region" description="Helical" evidence="15">
    <location>
        <begin position="453"/>
        <end position="475"/>
    </location>
</feature>
<dbReference type="SUPFAM" id="SSF47384">
    <property type="entry name" value="Homodimeric domain of signal transducing histidine kinase"/>
    <property type="match status" value="1"/>
</dbReference>
<dbReference type="Pfam" id="PF00512">
    <property type="entry name" value="HisKA"/>
    <property type="match status" value="1"/>
</dbReference>
<proteinExistence type="predicted"/>
<feature type="transmembrane region" description="Helical" evidence="15">
    <location>
        <begin position="482"/>
        <end position="500"/>
    </location>
</feature>
<feature type="compositionally biased region" description="Gly residues" evidence="14">
    <location>
        <begin position="1002"/>
        <end position="1018"/>
    </location>
</feature>
<dbReference type="PANTHER" id="PTHR45569">
    <property type="entry name" value="SENSOR PROTEIN KDPD"/>
    <property type="match status" value="1"/>
</dbReference>
<comment type="caution">
    <text evidence="17">The sequence shown here is derived from an EMBL/GenBank/DDBJ whole genome shotgun (WGS) entry which is preliminary data.</text>
</comment>
<dbReference type="Pfam" id="PF02702">
    <property type="entry name" value="KdpD"/>
    <property type="match status" value="1"/>
</dbReference>
<keyword evidence="8" id="KW-0547">Nucleotide-binding</keyword>
<dbReference type="InterPro" id="IPR003661">
    <property type="entry name" value="HisK_dim/P_dom"/>
</dbReference>
<dbReference type="InterPro" id="IPR005467">
    <property type="entry name" value="His_kinase_dom"/>
</dbReference>
<keyword evidence="18" id="KW-1185">Reference proteome</keyword>
<keyword evidence="5" id="KW-0597">Phosphoprotein</keyword>
<dbReference type="InterPro" id="IPR027417">
    <property type="entry name" value="P-loop_NTPase"/>
</dbReference>
<keyword evidence="7 15" id="KW-0812">Transmembrane</keyword>
<evidence type="ECO:0000256" key="4">
    <source>
        <dbReference type="ARBA" id="ARBA00012438"/>
    </source>
</evidence>
<evidence type="ECO:0000256" key="3">
    <source>
        <dbReference type="ARBA" id="ARBA00004236"/>
    </source>
</evidence>
<evidence type="ECO:0000256" key="6">
    <source>
        <dbReference type="ARBA" id="ARBA00022679"/>
    </source>
</evidence>
<dbReference type="InterPro" id="IPR052023">
    <property type="entry name" value="Histidine_kinase_KdpD"/>
</dbReference>
<keyword evidence="6" id="KW-0808">Transferase</keyword>
<evidence type="ECO:0000259" key="16">
    <source>
        <dbReference type="PROSITE" id="PS50109"/>
    </source>
</evidence>
<dbReference type="Pfam" id="PF02518">
    <property type="entry name" value="HATPase_c"/>
    <property type="match status" value="1"/>
</dbReference>
<feature type="region of interest" description="Disordered" evidence="14">
    <location>
        <begin position="899"/>
        <end position="942"/>
    </location>
</feature>
<feature type="region of interest" description="Disordered" evidence="14">
    <location>
        <begin position="993"/>
        <end position="1038"/>
    </location>
</feature>
<dbReference type="Gene3D" id="3.40.50.620">
    <property type="entry name" value="HUPs"/>
    <property type="match status" value="1"/>
</dbReference>
<evidence type="ECO:0000256" key="1">
    <source>
        <dbReference type="ARBA" id="ARBA00000085"/>
    </source>
</evidence>
<evidence type="ECO:0000256" key="9">
    <source>
        <dbReference type="ARBA" id="ARBA00022777"/>
    </source>
</evidence>
<dbReference type="InterPro" id="IPR029016">
    <property type="entry name" value="GAF-like_dom_sf"/>
</dbReference>
<accession>A0ABS9WEK8</accession>
<dbReference type="EMBL" id="JAJMLW010000001">
    <property type="protein sequence ID" value="MCI2241300.1"/>
    <property type="molecule type" value="Genomic_DNA"/>
</dbReference>
<evidence type="ECO:0000313" key="17">
    <source>
        <dbReference type="EMBL" id="MCI2241300.1"/>
    </source>
</evidence>
<dbReference type="Gene3D" id="3.40.50.300">
    <property type="entry name" value="P-loop containing nucleotide triphosphate hydrolases"/>
    <property type="match status" value="1"/>
</dbReference>
<dbReference type="InterPro" id="IPR036890">
    <property type="entry name" value="HATPase_C_sf"/>
</dbReference>
<evidence type="ECO:0000256" key="7">
    <source>
        <dbReference type="ARBA" id="ARBA00022692"/>
    </source>
</evidence>
<dbReference type="InterPro" id="IPR003852">
    <property type="entry name" value="Sig_transdc_His_kinase_KdpD_N"/>
</dbReference>
<feature type="compositionally biased region" description="Gly residues" evidence="14">
    <location>
        <begin position="912"/>
        <end position="923"/>
    </location>
</feature>
<feature type="compositionally biased region" description="Low complexity" evidence="14">
    <location>
        <begin position="899"/>
        <end position="911"/>
    </location>
</feature>
<gene>
    <name evidence="17" type="ORF">LPT13_02890</name>
</gene>
<dbReference type="PRINTS" id="PR00344">
    <property type="entry name" value="BCTRLSENSOR"/>
</dbReference>
<dbReference type="SMART" id="SM00387">
    <property type="entry name" value="HATPase_c"/>
    <property type="match status" value="1"/>
</dbReference>
<comment type="subcellular location">
    <subcellularLocation>
        <location evidence="3">Cell membrane</location>
    </subcellularLocation>
    <subcellularLocation>
        <location evidence="2">Membrane</location>
        <topology evidence="2">Multi-pass membrane protein</topology>
    </subcellularLocation>
</comment>
<dbReference type="SUPFAM" id="SSF55874">
    <property type="entry name" value="ATPase domain of HSP90 chaperone/DNA topoisomerase II/histidine kinase"/>
    <property type="match status" value="1"/>
</dbReference>
<sequence>MAARRAGGKAGGRPRAASALGAALRGGLARPGTAPAPAAPDPDARRDPDAILRRIQEEGDGEPRERGRLKVFFGYAAGVGKTYAMLEEAHRAQAEGLDVVVGYVEPHTRADTLALLAGLEVLPPRQVEHRGIALRELDLDGLLARRPQVALVDELAHTNAPGCRHRKRYQDVEELLRAGIDVYTTVNVQHLEGLNDKIAAVTAVSVAERIPDRVFDGAESVELVDLEPADLIARLEAGKVYAPERAGTALAHFFSRSNLAALREIALRRMADRLTRTSPVAAVPRAEAGEDVVVLVEGDAAAPRVVRTAANLAEALHGSLTALAVEPADGRRDDAEEAEALARALALAEELGARVVTLSGDDPVAPVAQYAASSGIRQLVVAGPSPRRGLLARRDVAARLMRAAPGAVVTAVPGADAPTLLGRARVTAGLAPTGADVARAAGAVALATALGTLAWELSPATPVILMVYLLVALLLATRADGFLYAVLTALGSVVAYNFFFTVPRFTFHAYGLSAPVIFTFLLVGTLAASSLAIRLKHQAAQAARRSYRTEVLLESSRKLQAAPTLAQCLETAAAQVVKILDRPVVIYEADPVAAGGLAAPRVYDVPGTGGGDAGAAALTAPDEAAVAAWVAANGEPAGATTDTLREARCLYLPIRSRERVFGVAGLVMEADAEDFGAFERNLLVALLDECGQAAEGLALARERRDLTVKAEKEALRSNLLRSISHDLRTPLTSISGDAAILLADGGALSDAQRERLCGDIRDDARWLIGLVENLLSVTRLDDGTVAVDLQPELVADVVADALRHARRDDAHAVEADVADDLLMASMDAGLIVQVIVNLVNNALAYTPAGSTVTVSARPVRVGGEDRVRVTVADDGPGIPDAEKARVFDLFYHGSRRVPAAGGASDGRAAGAGADGPGGAGGPEAPGAREAAPAAMAAGEGGDSRRGMGLGLALCRSILRAHGGDVTLVDARPHGCVFSFDLPAAALPEGAVAGGEAAASPGAGTGTVPGAGAGAGAGAEAGTTPDAGGGPAGSAEGGA</sequence>
<evidence type="ECO:0000313" key="18">
    <source>
        <dbReference type="Proteomes" id="UP001430755"/>
    </source>
</evidence>
<evidence type="ECO:0000256" key="11">
    <source>
        <dbReference type="ARBA" id="ARBA00022989"/>
    </source>
</evidence>
<evidence type="ECO:0000256" key="8">
    <source>
        <dbReference type="ARBA" id="ARBA00022741"/>
    </source>
</evidence>
<dbReference type="InterPro" id="IPR003594">
    <property type="entry name" value="HATPase_dom"/>
</dbReference>
<keyword evidence="10" id="KW-0067">ATP-binding</keyword>
<dbReference type="PROSITE" id="PS50109">
    <property type="entry name" value="HIS_KIN"/>
    <property type="match status" value="1"/>
</dbReference>
<dbReference type="Gene3D" id="1.10.287.130">
    <property type="match status" value="1"/>
</dbReference>
<dbReference type="EC" id="2.7.13.3" evidence="4"/>
<organism evidence="17 18">
    <name type="scientific">Adlercreutzia faecimuris</name>
    <dbReference type="NCBI Taxonomy" id="2897341"/>
    <lineage>
        <taxon>Bacteria</taxon>
        <taxon>Bacillati</taxon>
        <taxon>Actinomycetota</taxon>
        <taxon>Coriobacteriia</taxon>
        <taxon>Eggerthellales</taxon>
        <taxon>Eggerthellaceae</taxon>
        <taxon>Adlercreutzia</taxon>
    </lineage>
</organism>
<feature type="compositionally biased region" description="Gly residues" evidence="14">
    <location>
        <begin position="1026"/>
        <end position="1038"/>
    </location>
</feature>
<protein>
    <recommendedName>
        <fullName evidence="4">histidine kinase</fullName>
        <ecNumber evidence="4">2.7.13.3</ecNumber>
    </recommendedName>
</protein>
<dbReference type="Pfam" id="PF13493">
    <property type="entry name" value="DUF4118"/>
    <property type="match status" value="1"/>
</dbReference>
<dbReference type="PANTHER" id="PTHR45569:SF1">
    <property type="entry name" value="SENSOR PROTEIN KDPD"/>
    <property type="match status" value="1"/>
</dbReference>
<feature type="compositionally biased region" description="Low complexity" evidence="14">
    <location>
        <begin position="924"/>
        <end position="937"/>
    </location>
</feature>
<keyword evidence="13 15" id="KW-0472">Membrane</keyword>
<dbReference type="InterPro" id="IPR038318">
    <property type="entry name" value="KdpD_sf"/>
</dbReference>
<dbReference type="SUPFAM" id="SSF52402">
    <property type="entry name" value="Adenine nucleotide alpha hydrolases-like"/>
    <property type="match status" value="1"/>
</dbReference>
<keyword evidence="12" id="KW-0902">Two-component regulatory system</keyword>
<dbReference type="CDD" id="cd00075">
    <property type="entry name" value="HATPase"/>
    <property type="match status" value="1"/>
</dbReference>
<reference evidence="17" key="1">
    <citation type="submission" date="2021-11" db="EMBL/GenBank/DDBJ databases">
        <title>A Novel Adlercreutzia Species, isolated from a Allomyrina dichotoma larva feces.</title>
        <authorList>
            <person name="Suh M.K."/>
        </authorList>
    </citation>
    <scope>NUCLEOTIDE SEQUENCE</scope>
    <source>
        <strain evidence="17">JBNU-10</strain>
    </source>
</reference>
<evidence type="ECO:0000256" key="13">
    <source>
        <dbReference type="ARBA" id="ARBA00023136"/>
    </source>
</evidence>
<keyword evidence="9 17" id="KW-0418">Kinase</keyword>
<evidence type="ECO:0000256" key="2">
    <source>
        <dbReference type="ARBA" id="ARBA00004141"/>
    </source>
</evidence>
<dbReference type="Proteomes" id="UP001430755">
    <property type="component" value="Unassembled WGS sequence"/>
</dbReference>
<comment type="catalytic activity">
    <reaction evidence="1">
        <text>ATP + protein L-histidine = ADP + protein N-phospho-L-histidine.</text>
        <dbReference type="EC" id="2.7.13.3"/>
    </reaction>
</comment>
<evidence type="ECO:0000256" key="10">
    <source>
        <dbReference type="ARBA" id="ARBA00022840"/>
    </source>
</evidence>
<dbReference type="Gene3D" id="1.20.120.620">
    <property type="entry name" value="Backbone structure of the membrane domain of e. Coli histidine kinase receptor kdpd"/>
    <property type="match status" value="1"/>
</dbReference>
<feature type="compositionally biased region" description="Low complexity" evidence="14">
    <location>
        <begin position="13"/>
        <end position="36"/>
    </location>
</feature>
<dbReference type="Gene3D" id="3.30.450.40">
    <property type="match status" value="1"/>
</dbReference>
<evidence type="ECO:0000256" key="5">
    <source>
        <dbReference type="ARBA" id="ARBA00022553"/>
    </source>
</evidence>
<dbReference type="InterPro" id="IPR014729">
    <property type="entry name" value="Rossmann-like_a/b/a_fold"/>
</dbReference>
<name>A0ABS9WEK8_9ACTN</name>
<dbReference type="SMART" id="SM00388">
    <property type="entry name" value="HisKA"/>
    <property type="match status" value="1"/>
</dbReference>